<dbReference type="PANTHER" id="PTHR43228:SF1">
    <property type="entry name" value="TWO-COMPONENT RESPONSE REGULATOR ARR22"/>
    <property type="match status" value="1"/>
</dbReference>
<accession>A0AAD3TIF6</accession>
<dbReference type="GO" id="GO:0000160">
    <property type="term" value="P:phosphorelay signal transduction system"/>
    <property type="evidence" value="ECO:0007669"/>
    <property type="project" value="InterPro"/>
</dbReference>
<evidence type="ECO:0000313" key="3">
    <source>
        <dbReference type="EMBL" id="GMH29556.1"/>
    </source>
</evidence>
<dbReference type="PANTHER" id="PTHR43228">
    <property type="entry name" value="TWO-COMPONENT RESPONSE REGULATOR"/>
    <property type="match status" value="1"/>
</dbReference>
<gene>
    <name evidence="3" type="ORF">Nepgr_031399</name>
</gene>
<dbReference type="AlphaFoldDB" id="A0AAD3TIF6"/>
<feature type="domain" description="Response regulatory" evidence="2">
    <location>
        <begin position="8"/>
        <end position="123"/>
    </location>
</feature>
<comment type="caution">
    <text evidence="3">The sequence shown here is derived from an EMBL/GenBank/DDBJ whole genome shotgun (WGS) entry which is preliminary data.</text>
</comment>
<sequence>MAAEMMYSVLIVDDDAVVRRIHKVVLERQGCKTTAVTDGQEAVNLFRHGETFDLVLMDLEMPVMDGKQATLELRTMGVKSLIIGVTSRRAGPEVEAFIGAGLNDCVEKPLTSAKLAATLHRLGVHIS</sequence>
<dbReference type="CDD" id="cd17546">
    <property type="entry name" value="REC_hyHK_CKI1_RcsC-like"/>
    <property type="match status" value="1"/>
</dbReference>
<dbReference type="InterPro" id="IPR052048">
    <property type="entry name" value="ST_Response_Regulator"/>
</dbReference>
<dbReference type="EMBL" id="BSYO01000036">
    <property type="protein sequence ID" value="GMH29556.1"/>
    <property type="molecule type" value="Genomic_DNA"/>
</dbReference>
<dbReference type="Pfam" id="PF00072">
    <property type="entry name" value="Response_reg"/>
    <property type="match status" value="1"/>
</dbReference>
<dbReference type="PROSITE" id="PS50110">
    <property type="entry name" value="RESPONSE_REGULATORY"/>
    <property type="match status" value="1"/>
</dbReference>
<dbReference type="Gene3D" id="3.40.50.2300">
    <property type="match status" value="1"/>
</dbReference>
<keyword evidence="1" id="KW-0597">Phosphoprotein</keyword>
<dbReference type="InterPro" id="IPR011006">
    <property type="entry name" value="CheY-like_superfamily"/>
</dbReference>
<evidence type="ECO:0000313" key="4">
    <source>
        <dbReference type="Proteomes" id="UP001279734"/>
    </source>
</evidence>
<dbReference type="SUPFAM" id="SSF52172">
    <property type="entry name" value="CheY-like"/>
    <property type="match status" value="1"/>
</dbReference>
<reference evidence="3" key="1">
    <citation type="submission" date="2023-05" db="EMBL/GenBank/DDBJ databases">
        <title>Nepenthes gracilis genome sequencing.</title>
        <authorList>
            <person name="Fukushima K."/>
        </authorList>
    </citation>
    <scope>NUCLEOTIDE SEQUENCE</scope>
    <source>
        <strain evidence="3">SING2019-196</strain>
    </source>
</reference>
<dbReference type="Proteomes" id="UP001279734">
    <property type="component" value="Unassembled WGS sequence"/>
</dbReference>
<organism evidence="3 4">
    <name type="scientific">Nepenthes gracilis</name>
    <name type="common">Slender pitcher plant</name>
    <dbReference type="NCBI Taxonomy" id="150966"/>
    <lineage>
        <taxon>Eukaryota</taxon>
        <taxon>Viridiplantae</taxon>
        <taxon>Streptophyta</taxon>
        <taxon>Embryophyta</taxon>
        <taxon>Tracheophyta</taxon>
        <taxon>Spermatophyta</taxon>
        <taxon>Magnoliopsida</taxon>
        <taxon>eudicotyledons</taxon>
        <taxon>Gunneridae</taxon>
        <taxon>Pentapetalae</taxon>
        <taxon>Caryophyllales</taxon>
        <taxon>Nepenthaceae</taxon>
        <taxon>Nepenthes</taxon>
    </lineage>
</organism>
<protein>
    <recommendedName>
        <fullName evidence="2">Response regulatory domain-containing protein</fullName>
    </recommendedName>
</protein>
<name>A0AAD3TIF6_NEPGR</name>
<feature type="modified residue" description="4-aspartylphosphate" evidence="1">
    <location>
        <position position="58"/>
    </location>
</feature>
<keyword evidence="4" id="KW-1185">Reference proteome</keyword>
<dbReference type="SMART" id="SM00448">
    <property type="entry name" value="REC"/>
    <property type="match status" value="1"/>
</dbReference>
<evidence type="ECO:0000256" key="1">
    <source>
        <dbReference type="PROSITE-ProRule" id="PRU00169"/>
    </source>
</evidence>
<proteinExistence type="predicted"/>
<evidence type="ECO:0000259" key="2">
    <source>
        <dbReference type="PROSITE" id="PS50110"/>
    </source>
</evidence>
<dbReference type="InterPro" id="IPR001789">
    <property type="entry name" value="Sig_transdc_resp-reg_receiver"/>
</dbReference>